<dbReference type="EMBL" id="JAKOOW010000011">
    <property type="protein sequence ID" value="MCG6503531.1"/>
    <property type="molecule type" value="Genomic_DNA"/>
</dbReference>
<evidence type="ECO:0008006" key="3">
    <source>
        <dbReference type="Google" id="ProtNLM"/>
    </source>
</evidence>
<accession>A0ABS9NN52</accession>
<reference evidence="1 2" key="1">
    <citation type="submission" date="2022-02" db="EMBL/GenBank/DDBJ databases">
        <title>Genome sequence data of Kingella unionensis sp. nov. strain CICC 24913 (CCUG 75125).</title>
        <authorList>
            <person name="Xiao M."/>
        </authorList>
    </citation>
    <scope>NUCLEOTIDE SEQUENCE [LARGE SCALE GENOMIC DNA]</scope>
    <source>
        <strain evidence="1 2">CICC 24913</strain>
    </source>
</reference>
<keyword evidence="2" id="KW-1185">Reference proteome</keyword>
<proteinExistence type="predicted"/>
<comment type="caution">
    <text evidence="1">The sequence shown here is derived from an EMBL/GenBank/DDBJ whole genome shotgun (WGS) entry which is preliminary data.</text>
</comment>
<protein>
    <recommendedName>
        <fullName evidence="3">Lipoprotein</fullName>
    </recommendedName>
</protein>
<dbReference type="Proteomes" id="UP001298424">
    <property type="component" value="Unassembled WGS sequence"/>
</dbReference>
<evidence type="ECO:0000313" key="2">
    <source>
        <dbReference type="Proteomes" id="UP001298424"/>
    </source>
</evidence>
<dbReference type="PROSITE" id="PS51257">
    <property type="entry name" value="PROKAR_LIPOPROTEIN"/>
    <property type="match status" value="1"/>
</dbReference>
<organism evidence="1 2">
    <name type="scientific">Kingella pumchi</name>
    <dbReference type="NCBI Taxonomy" id="2779506"/>
    <lineage>
        <taxon>Bacteria</taxon>
        <taxon>Pseudomonadati</taxon>
        <taxon>Pseudomonadota</taxon>
        <taxon>Betaproteobacteria</taxon>
        <taxon>Neisseriales</taxon>
        <taxon>Neisseriaceae</taxon>
        <taxon>Kingella</taxon>
    </lineage>
</organism>
<sequence>MKKILLLTAAALLLAACGEKKPSEQVLETRDKAVKQTKDAIDAAQKANEEKLREAEGQAGQ</sequence>
<dbReference type="RefSeq" id="WP_238745962.1">
    <property type="nucleotide sequence ID" value="NZ_JAKOOW010000011.1"/>
</dbReference>
<evidence type="ECO:0000313" key="1">
    <source>
        <dbReference type="EMBL" id="MCG6503531.1"/>
    </source>
</evidence>
<name>A0ABS9NN52_9NEIS</name>
<gene>
    <name evidence="1" type="ORF">MB824_03345</name>
</gene>